<name>A0A6N2MED9_SALVM</name>
<protein>
    <submittedName>
        <fullName evidence="1">Uncharacterized protein</fullName>
    </submittedName>
</protein>
<gene>
    <name evidence="1" type="ORF">SVIM_LOCUS340840</name>
</gene>
<dbReference type="EMBL" id="CAADRP010001741">
    <property type="protein sequence ID" value="VFU50890.1"/>
    <property type="molecule type" value="Genomic_DNA"/>
</dbReference>
<accession>A0A6N2MED9</accession>
<reference evidence="1" key="1">
    <citation type="submission" date="2019-03" db="EMBL/GenBank/DDBJ databases">
        <authorList>
            <person name="Mank J."/>
            <person name="Almeida P."/>
        </authorList>
    </citation>
    <scope>NUCLEOTIDE SEQUENCE</scope>
    <source>
        <strain evidence="1">78183</strain>
    </source>
</reference>
<dbReference type="AlphaFoldDB" id="A0A6N2MED9"/>
<proteinExistence type="predicted"/>
<evidence type="ECO:0000313" key="1">
    <source>
        <dbReference type="EMBL" id="VFU50890.1"/>
    </source>
</evidence>
<sequence length="72" mass="8017">MKTKHAVETEMAQGFDLRGRGSEKFRKEIRTNLRIPSDTCQRSGVTIKFDGHSCMIDDVKGGKVDSSSLLES</sequence>
<organism evidence="1">
    <name type="scientific">Salix viminalis</name>
    <name type="common">Common osier</name>
    <name type="synonym">Basket willow</name>
    <dbReference type="NCBI Taxonomy" id="40686"/>
    <lineage>
        <taxon>Eukaryota</taxon>
        <taxon>Viridiplantae</taxon>
        <taxon>Streptophyta</taxon>
        <taxon>Embryophyta</taxon>
        <taxon>Tracheophyta</taxon>
        <taxon>Spermatophyta</taxon>
        <taxon>Magnoliopsida</taxon>
        <taxon>eudicotyledons</taxon>
        <taxon>Gunneridae</taxon>
        <taxon>Pentapetalae</taxon>
        <taxon>rosids</taxon>
        <taxon>fabids</taxon>
        <taxon>Malpighiales</taxon>
        <taxon>Salicaceae</taxon>
        <taxon>Saliceae</taxon>
        <taxon>Salix</taxon>
    </lineage>
</organism>